<proteinExistence type="predicted"/>
<sequence length="296" mass="34109">MERMLDNWAPYGQFQGDQNGVGVEKNTVKSKIPDNEEVNYLNLEDDWTIDEDGQMENHGVPKLREGKKKKLQTKRKRNLTLDIILGDTLKRKENMKRKKEFFEQKSKFNKLNSDGRIIGNGGLHLGRSRETICEVDGPLVPTALLHQIPKLQLRENTTNPRSYQLPNGGVKLHTTKSNINNDVDVPHGSIERFPRFEHWNGLPKVGTSSSVEMVEAGRGLEEYGYNTDDKIWLEKTENSIRKVNMKQRKVDGRLFIVDRNKWGTIQNTINRNTKSQSNTINKNTKAQTNGTRRHKY</sequence>
<name>A0AAV2PY16_MEGNR</name>
<dbReference type="Proteomes" id="UP001497623">
    <property type="component" value="Unassembled WGS sequence"/>
</dbReference>
<dbReference type="EMBL" id="CAXKWB010002259">
    <property type="protein sequence ID" value="CAL4066475.1"/>
    <property type="molecule type" value="Genomic_DNA"/>
</dbReference>
<feature type="non-terminal residue" evidence="2">
    <location>
        <position position="296"/>
    </location>
</feature>
<protein>
    <submittedName>
        <fullName evidence="2">Uncharacterized protein</fullName>
    </submittedName>
</protein>
<accession>A0AAV2PY16</accession>
<evidence type="ECO:0000313" key="2">
    <source>
        <dbReference type="EMBL" id="CAL4066475.1"/>
    </source>
</evidence>
<reference evidence="2 3" key="1">
    <citation type="submission" date="2024-05" db="EMBL/GenBank/DDBJ databases">
        <authorList>
            <person name="Wallberg A."/>
        </authorList>
    </citation>
    <scope>NUCLEOTIDE SEQUENCE [LARGE SCALE GENOMIC DNA]</scope>
</reference>
<organism evidence="2 3">
    <name type="scientific">Meganyctiphanes norvegica</name>
    <name type="common">Northern krill</name>
    <name type="synonym">Thysanopoda norvegica</name>
    <dbReference type="NCBI Taxonomy" id="48144"/>
    <lineage>
        <taxon>Eukaryota</taxon>
        <taxon>Metazoa</taxon>
        <taxon>Ecdysozoa</taxon>
        <taxon>Arthropoda</taxon>
        <taxon>Crustacea</taxon>
        <taxon>Multicrustacea</taxon>
        <taxon>Malacostraca</taxon>
        <taxon>Eumalacostraca</taxon>
        <taxon>Eucarida</taxon>
        <taxon>Euphausiacea</taxon>
        <taxon>Euphausiidae</taxon>
        <taxon>Meganyctiphanes</taxon>
    </lineage>
</organism>
<feature type="compositionally biased region" description="Polar residues" evidence="1">
    <location>
        <begin position="272"/>
        <end position="290"/>
    </location>
</feature>
<gene>
    <name evidence="2" type="ORF">MNOR_LOCUS5722</name>
</gene>
<keyword evidence="3" id="KW-1185">Reference proteome</keyword>
<comment type="caution">
    <text evidence="2">The sequence shown here is derived from an EMBL/GenBank/DDBJ whole genome shotgun (WGS) entry which is preliminary data.</text>
</comment>
<feature type="region of interest" description="Disordered" evidence="1">
    <location>
        <begin position="272"/>
        <end position="296"/>
    </location>
</feature>
<evidence type="ECO:0000256" key="1">
    <source>
        <dbReference type="SAM" id="MobiDB-lite"/>
    </source>
</evidence>
<evidence type="ECO:0000313" key="3">
    <source>
        <dbReference type="Proteomes" id="UP001497623"/>
    </source>
</evidence>
<dbReference type="AlphaFoldDB" id="A0AAV2PY16"/>